<comment type="caution">
    <text evidence="2">The sequence shown here is derived from an EMBL/GenBank/DDBJ whole genome shotgun (WGS) entry which is preliminary data.</text>
</comment>
<reference evidence="2" key="1">
    <citation type="journal article" date="2020" name="mSystems">
        <title>Genome- and Community-Level Interaction Insights into Carbon Utilization and Element Cycling Functions of Hydrothermarchaeota in Hydrothermal Sediment.</title>
        <authorList>
            <person name="Zhou Z."/>
            <person name="Liu Y."/>
            <person name="Xu W."/>
            <person name="Pan J."/>
            <person name="Luo Z.H."/>
            <person name="Li M."/>
        </authorList>
    </citation>
    <scope>NUCLEOTIDE SEQUENCE [LARGE SCALE GENOMIC DNA]</scope>
    <source>
        <strain evidence="2">SpSt-418</strain>
    </source>
</reference>
<dbReference type="PANTHER" id="PTHR30492">
    <property type="entry name" value="METHYLGLYOXAL SYNTHASE"/>
    <property type="match status" value="1"/>
</dbReference>
<sequence length="311" mass="34101">MDKPILLLINLHSKQGLLRFGEVVASFNNLGVQYIIGQINQAEDFANCIRQYHDKVSAVVVGGGDGTLNAAVDALLETNLPLGILPLGTANDLGRTLNLPRTLPEACAVIAAGYRQRIDLGRVNGKYFFNVASCGLSIKITQALSGKLKKRWGVFAYAIAAIKTITTARRFTTVIQIDDGAEITRRSLQIAVGNGRYYGGGLTVAEDAAIDDQRLDLYSMEIPRWWHIFFLLPALRSGRFSERIGISRWHGRKIKVWTRSHKRINTDGEITTTTPALFELCPKALEVFVPNPATKPLTEQVAKGKANGSLA</sequence>
<keyword evidence="2" id="KW-0808">Transferase</keyword>
<dbReference type="PANTHER" id="PTHR30492:SF0">
    <property type="entry name" value="METHYLGLYOXAL SYNTHASE"/>
    <property type="match status" value="1"/>
</dbReference>
<dbReference type="GO" id="GO:0008929">
    <property type="term" value="F:methylglyoxal synthase activity"/>
    <property type="evidence" value="ECO:0007669"/>
    <property type="project" value="InterPro"/>
</dbReference>
<evidence type="ECO:0000313" key="2">
    <source>
        <dbReference type="EMBL" id="HFM97478.1"/>
    </source>
</evidence>
<feature type="domain" description="DAGKc" evidence="1">
    <location>
        <begin position="1"/>
        <end position="127"/>
    </location>
</feature>
<dbReference type="EMBL" id="DSRU01000083">
    <property type="protein sequence ID" value="HFM97478.1"/>
    <property type="molecule type" value="Genomic_DNA"/>
</dbReference>
<dbReference type="GO" id="GO:0005829">
    <property type="term" value="C:cytosol"/>
    <property type="evidence" value="ECO:0007669"/>
    <property type="project" value="TreeGrafter"/>
</dbReference>
<dbReference type="SUPFAM" id="SSF111331">
    <property type="entry name" value="NAD kinase/diacylglycerol kinase-like"/>
    <property type="match status" value="1"/>
</dbReference>
<dbReference type="Pfam" id="PF19279">
    <property type="entry name" value="YegS_C"/>
    <property type="match status" value="1"/>
</dbReference>
<dbReference type="InterPro" id="IPR016064">
    <property type="entry name" value="NAD/diacylglycerol_kinase_sf"/>
</dbReference>
<protein>
    <submittedName>
        <fullName evidence="2">Lipid kinase</fullName>
    </submittedName>
</protein>
<name>A0A7C3PF24_9CYAN</name>
<proteinExistence type="predicted"/>
<dbReference type="Gene3D" id="2.60.200.40">
    <property type="match status" value="1"/>
</dbReference>
<dbReference type="AlphaFoldDB" id="A0A7C3PF24"/>
<accession>A0A7C3PF24</accession>
<dbReference type="GO" id="GO:0008654">
    <property type="term" value="P:phospholipid biosynthetic process"/>
    <property type="evidence" value="ECO:0007669"/>
    <property type="project" value="InterPro"/>
</dbReference>
<dbReference type="Pfam" id="PF00781">
    <property type="entry name" value="DAGK_cat"/>
    <property type="match status" value="1"/>
</dbReference>
<dbReference type="InterPro" id="IPR045540">
    <property type="entry name" value="YegS/DAGK_C"/>
</dbReference>
<dbReference type="Gene3D" id="3.40.50.10330">
    <property type="entry name" value="Probable inorganic polyphosphate/atp-NAD kinase, domain 1"/>
    <property type="match status" value="1"/>
</dbReference>
<dbReference type="PROSITE" id="PS50146">
    <property type="entry name" value="DAGK"/>
    <property type="match status" value="1"/>
</dbReference>
<dbReference type="SMART" id="SM00046">
    <property type="entry name" value="DAGKc"/>
    <property type="match status" value="1"/>
</dbReference>
<evidence type="ECO:0000259" key="1">
    <source>
        <dbReference type="PROSITE" id="PS50146"/>
    </source>
</evidence>
<dbReference type="GO" id="GO:0016301">
    <property type="term" value="F:kinase activity"/>
    <property type="evidence" value="ECO:0007669"/>
    <property type="project" value="UniProtKB-KW"/>
</dbReference>
<dbReference type="InterPro" id="IPR005218">
    <property type="entry name" value="Diacylglycerol/lipid_kinase"/>
</dbReference>
<dbReference type="NCBIfam" id="TIGR00147">
    <property type="entry name" value="YegS/Rv2252/BmrU family lipid kinase"/>
    <property type="match status" value="1"/>
</dbReference>
<dbReference type="InterPro" id="IPR017438">
    <property type="entry name" value="ATP-NAD_kinase_N"/>
</dbReference>
<dbReference type="InterPro" id="IPR004363">
    <property type="entry name" value="Methylgl_synth"/>
</dbReference>
<gene>
    <name evidence="2" type="ORF">ENR64_06860</name>
</gene>
<dbReference type="InterPro" id="IPR001206">
    <property type="entry name" value="Diacylglycerol_kinase_cat_dom"/>
</dbReference>
<dbReference type="GO" id="GO:0019242">
    <property type="term" value="P:methylglyoxal biosynthetic process"/>
    <property type="evidence" value="ECO:0007669"/>
    <property type="project" value="InterPro"/>
</dbReference>
<organism evidence="2">
    <name type="scientific">Oscillatoriales cyanobacterium SpSt-418</name>
    <dbReference type="NCBI Taxonomy" id="2282169"/>
    <lineage>
        <taxon>Bacteria</taxon>
        <taxon>Bacillati</taxon>
        <taxon>Cyanobacteriota</taxon>
        <taxon>Cyanophyceae</taxon>
        <taxon>Oscillatoriophycideae</taxon>
        <taxon>Oscillatoriales</taxon>
    </lineage>
</organism>
<dbReference type="NCBIfam" id="NF009604">
    <property type="entry name" value="PRK13057.1"/>
    <property type="match status" value="1"/>
</dbReference>
<dbReference type="GO" id="GO:0005524">
    <property type="term" value="F:ATP binding"/>
    <property type="evidence" value="ECO:0007669"/>
    <property type="project" value="InterPro"/>
</dbReference>
<keyword evidence="2" id="KW-0418">Kinase</keyword>